<evidence type="ECO:0000313" key="2">
    <source>
        <dbReference type="Proteomes" id="UP000010932"/>
    </source>
</evidence>
<name>L7E4N8_MICAE</name>
<organism evidence="1 2">
    <name type="scientific">Microcystis aeruginosa TAIHU98</name>
    <dbReference type="NCBI Taxonomy" id="1134457"/>
    <lineage>
        <taxon>Bacteria</taxon>
        <taxon>Bacillati</taxon>
        <taxon>Cyanobacteriota</taxon>
        <taxon>Cyanophyceae</taxon>
        <taxon>Oscillatoriophycideae</taxon>
        <taxon>Chroococcales</taxon>
        <taxon>Microcystaceae</taxon>
        <taxon>Microcystis</taxon>
    </lineage>
</organism>
<comment type="caution">
    <text evidence="1">The sequence shown here is derived from an EMBL/GenBank/DDBJ whole genome shotgun (WGS) entry which is preliminary data.</text>
</comment>
<accession>L7E4N8</accession>
<dbReference type="RefSeq" id="WP_002735748.1">
    <property type="nucleotide sequence ID" value="NZ_ANKQ01000002.1"/>
</dbReference>
<dbReference type="GO" id="GO:0016740">
    <property type="term" value="F:transferase activity"/>
    <property type="evidence" value="ECO:0007669"/>
    <property type="project" value="UniProtKB-KW"/>
</dbReference>
<dbReference type="AlphaFoldDB" id="L7E4N8"/>
<reference evidence="1 2" key="1">
    <citation type="journal article" date="2013" name="Genome Announc.">
        <title>Whole-Genome Sequence of Microcystis aeruginosa TAIHU98, a Nontoxic Bloom-Forming Strain Isolated from Taihu Lake, China.</title>
        <authorList>
            <person name="Yang C."/>
            <person name="Zhang W."/>
            <person name="Ren M."/>
            <person name="Song L."/>
            <person name="Li T."/>
            <person name="Zhao J."/>
        </authorList>
    </citation>
    <scope>NUCLEOTIDE SEQUENCE [LARGE SCALE GENOMIC DNA]</scope>
    <source>
        <strain evidence="1 2">TAIHU98</strain>
    </source>
</reference>
<dbReference type="EMBL" id="ANKQ01000002">
    <property type="protein sequence ID" value="ELP53573.1"/>
    <property type="molecule type" value="Genomic_DNA"/>
</dbReference>
<gene>
    <name evidence="1" type="ORF">O53_2379</name>
</gene>
<protein>
    <submittedName>
        <fullName evidence="1">ANAVT Protein prenyltransferase domain protein</fullName>
    </submittedName>
</protein>
<evidence type="ECO:0000313" key="1">
    <source>
        <dbReference type="EMBL" id="ELP53573.1"/>
    </source>
</evidence>
<keyword evidence="1" id="KW-0808">Transferase</keyword>
<dbReference type="Proteomes" id="UP000010932">
    <property type="component" value="Unassembled WGS sequence"/>
</dbReference>
<proteinExistence type="predicted"/>
<dbReference type="PATRIC" id="fig|1134457.3.peg.3032"/>
<sequence>MLSLLKKRWNWLKSLFIGSLKAINPKKVKNTPPEASDAPEG</sequence>